<evidence type="ECO:0000313" key="2">
    <source>
        <dbReference type="EMBL" id="SNR52831.1"/>
    </source>
</evidence>
<dbReference type="EMBL" id="FZNW01000008">
    <property type="protein sequence ID" value="SNR52831.1"/>
    <property type="molecule type" value="Genomic_DNA"/>
</dbReference>
<reference evidence="2 3" key="1">
    <citation type="submission" date="2017-06" db="EMBL/GenBank/DDBJ databases">
        <authorList>
            <person name="Kim H.J."/>
            <person name="Triplett B.A."/>
        </authorList>
    </citation>
    <scope>NUCLEOTIDE SEQUENCE [LARGE SCALE GENOMIC DNA]</scope>
    <source>
        <strain evidence="2 3">DSM 45207</strain>
    </source>
</reference>
<dbReference type="Proteomes" id="UP000198348">
    <property type="component" value="Unassembled WGS sequence"/>
</dbReference>
<name>A0A238X2F1_9PSEU</name>
<evidence type="ECO:0000313" key="3">
    <source>
        <dbReference type="Proteomes" id="UP000198348"/>
    </source>
</evidence>
<feature type="region of interest" description="Disordered" evidence="1">
    <location>
        <begin position="43"/>
        <end position="65"/>
    </location>
</feature>
<gene>
    <name evidence="2" type="ORF">SAMN06265360_108204</name>
</gene>
<accession>A0A238X2F1</accession>
<dbReference type="AlphaFoldDB" id="A0A238X2F1"/>
<sequence length="65" mass="7392">MMRFYCPECLWVVTHPHAGADAEVLCDPCGWLWLHHSRYAAPRMRPHPADSVPVPRPRAVRSLSG</sequence>
<evidence type="ECO:0000256" key="1">
    <source>
        <dbReference type="SAM" id="MobiDB-lite"/>
    </source>
</evidence>
<protein>
    <recommendedName>
        <fullName evidence="4">Transcription factor zinc-finger domain-containing protein</fullName>
    </recommendedName>
</protein>
<proteinExistence type="predicted"/>
<keyword evidence="3" id="KW-1185">Reference proteome</keyword>
<organism evidence="2 3">
    <name type="scientific">Haloechinothrix alba</name>
    <dbReference type="NCBI Taxonomy" id="664784"/>
    <lineage>
        <taxon>Bacteria</taxon>
        <taxon>Bacillati</taxon>
        <taxon>Actinomycetota</taxon>
        <taxon>Actinomycetes</taxon>
        <taxon>Pseudonocardiales</taxon>
        <taxon>Pseudonocardiaceae</taxon>
        <taxon>Haloechinothrix</taxon>
    </lineage>
</organism>
<evidence type="ECO:0008006" key="4">
    <source>
        <dbReference type="Google" id="ProtNLM"/>
    </source>
</evidence>